<protein>
    <submittedName>
        <fullName evidence="1">Uncharacterized protein</fullName>
    </submittedName>
</protein>
<reference evidence="1 2" key="1">
    <citation type="journal article" date="2016" name="Nat. Commun.">
        <title>Thousands of microbial genomes shed light on interconnected biogeochemical processes in an aquifer system.</title>
        <authorList>
            <person name="Anantharaman K."/>
            <person name="Brown C.T."/>
            <person name="Hug L.A."/>
            <person name="Sharon I."/>
            <person name="Castelle C.J."/>
            <person name="Probst A.J."/>
            <person name="Thomas B.C."/>
            <person name="Singh A."/>
            <person name="Wilkins M.J."/>
            <person name="Karaoz U."/>
            <person name="Brodie E.L."/>
            <person name="Williams K.H."/>
            <person name="Hubbard S.S."/>
            <person name="Banfield J.F."/>
        </authorList>
    </citation>
    <scope>NUCLEOTIDE SEQUENCE [LARGE SCALE GENOMIC DNA]</scope>
</reference>
<organism evidence="1 2">
    <name type="scientific">candidate division WWE3 bacterium RIFCSPLOWO2_01_FULL_53_14</name>
    <dbReference type="NCBI Taxonomy" id="1802628"/>
    <lineage>
        <taxon>Bacteria</taxon>
        <taxon>Katanobacteria</taxon>
    </lineage>
</organism>
<sequence length="162" mass="18507">MFPPQDSSSFFAGIETQMMASMLHHGVQFLDPLPEEHQAALARFLVADLRSASSGQAWEQAKMDEMLAGWFNRGRIYEILPADALIPTKELGASATLLFLDRIPLKMAEDAIRELRVQTSERFFEKQSSEDGFCRLLWMWFQWGRSYQKGNPPEPTATQHLN</sequence>
<comment type="caution">
    <text evidence="1">The sequence shown here is derived from an EMBL/GenBank/DDBJ whole genome shotgun (WGS) entry which is preliminary data.</text>
</comment>
<evidence type="ECO:0000313" key="1">
    <source>
        <dbReference type="EMBL" id="OGC59688.1"/>
    </source>
</evidence>
<dbReference type="AlphaFoldDB" id="A0A1F4VRT2"/>
<dbReference type="EMBL" id="MEVL01000037">
    <property type="protein sequence ID" value="OGC59688.1"/>
    <property type="molecule type" value="Genomic_DNA"/>
</dbReference>
<gene>
    <name evidence="1" type="ORF">A2890_02180</name>
</gene>
<proteinExistence type="predicted"/>
<evidence type="ECO:0000313" key="2">
    <source>
        <dbReference type="Proteomes" id="UP000176967"/>
    </source>
</evidence>
<name>A0A1F4VRT2_UNCKA</name>
<accession>A0A1F4VRT2</accession>
<dbReference type="Proteomes" id="UP000176967">
    <property type="component" value="Unassembled WGS sequence"/>
</dbReference>